<protein>
    <submittedName>
        <fullName evidence="1">Uncharacterized protein</fullName>
    </submittedName>
</protein>
<gene>
    <name evidence="1" type="ORF">IDMEPGOH_00002</name>
</gene>
<evidence type="ECO:0000313" key="1">
    <source>
        <dbReference type="EMBL" id="QNO48046.1"/>
    </source>
</evidence>
<dbReference type="EMBL" id="MT631294">
    <property type="protein sequence ID" value="QNO48046.1"/>
    <property type="molecule type" value="Genomic_DNA"/>
</dbReference>
<accession>A0A7G9YJ62</accession>
<reference evidence="1" key="1">
    <citation type="submission" date="2020-06" db="EMBL/GenBank/DDBJ databases">
        <title>Unique genomic features of the anaerobic methanotrophic archaea.</title>
        <authorList>
            <person name="Chadwick G.L."/>
            <person name="Skennerton C.T."/>
            <person name="Laso-Perez R."/>
            <person name="Leu A.O."/>
            <person name="Speth D.R."/>
            <person name="Yu H."/>
            <person name="Morgan-Lang C."/>
            <person name="Hatzenpichler R."/>
            <person name="Goudeau D."/>
            <person name="Malmstrom R."/>
            <person name="Brazelton W.J."/>
            <person name="Woyke T."/>
            <person name="Hallam S.J."/>
            <person name="Tyson G.W."/>
            <person name="Wegener G."/>
            <person name="Boetius A."/>
            <person name="Orphan V."/>
        </authorList>
    </citation>
    <scope>NUCLEOTIDE SEQUENCE</scope>
</reference>
<name>A0A7G9YJ62_9EURY</name>
<organism evidence="1">
    <name type="scientific">Candidatus Methanogaster sp. ANME-2c ERB4</name>
    <dbReference type="NCBI Taxonomy" id="2759911"/>
    <lineage>
        <taxon>Archaea</taxon>
        <taxon>Methanobacteriati</taxon>
        <taxon>Methanobacteriota</taxon>
        <taxon>Stenosarchaea group</taxon>
        <taxon>Methanomicrobia</taxon>
        <taxon>Methanosarcinales</taxon>
        <taxon>ANME-2 cluster</taxon>
        <taxon>Candidatus Methanogasteraceae</taxon>
        <taxon>Candidatus Methanogaster</taxon>
    </lineage>
</organism>
<proteinExistence type="predicted"/>
<sequence length="69" mass="7730">MGGVGAVVEIKASRDFTLDEYGVLCESMLSGGYMAYDIYNHLSKTTDNERICSHLHQQDAESLHRAAHW</sequence>
<dbReference type="AlphaFoldDB" id="A0A7G9YJ62"/>